<name>A0A3M6V0N4_POCDA</name>
<gene>
    <name evidence="2" type="ORF">pdam_00015666</name>
</gene>
<comment type="caution">
    <text evidence="2">The sequence shown here is derived from an EMBL/GenBank/DDBJ whole genome shotgun (WGS) entry which is preliminary data.</text>
</comment>
<dbReference type="SUPFAM" id="SSF48726">
    <property type="entry name" value="Immunoglobulin"/>
    <property type="match status" value="1"/>
</dbReference>
<dbReference type="Proteomes" id="UP000275408">
    <property type="component" value="Unassembled WGS sequence"/>
</dbReference>
<dbReference type="Pfam" id="PF13927">
    <property type="entry name" value="Ig_3"/>
    <property type="match status" value="1"/>
</dbReference>
<dbReference type="EMBL" id="RCHS01000345">
    <property type="protein sequence ID" value="RMX59450.1"/>
    <property type="molecule type" value="Genomic_DNA"/>
</dbReference>
<organism evidence="2 3">
    <name type="scientific">Pocillopora damicornis</name>
    <name type="common">Cauliflower coral</name>
    <name type="synonym">Millepora damicornis</name>
    <dbReference type="NCBI Taxonomy" id="46731"/>
    <lineage>
        <taxon>Eukaryota</taxon>
        <taxon>Metazoa</taxon>
        <taxon>Cnidaria</taxon>
        <taxon>Anthozoa</taxon>
        <taxon>Hexacorallia</taxon>
        <taxon>Scleractinia</taxon>
        <taxon>Astrocoeniina</taxon>
        <taxon>Pocilloporidae</taxon>
        <taxon>Pocillopora</taxon>
    </lineage>
</organism>
<dbReference type="InterPro" id="IPR013783">
    <property type="entry name" value="Ig-like_fold"/>
</dbReference>
<evidence type="ECO:0000313" key="3">
    <source>
        <dbReference type="Proteomes" id="UP000275408"/>
    </source>
</evidence>
<feature type="chain" id="PRO_5018257900" description="Immunoglobulin I-set domain-containing protein" evidence="1">
    <location>
        <begin position="28"/>
        <end position="124"/>
    </location>
</feature>
<protein>
    <recommendedName>
        <fullName evidence="4">Immunoglobulin I-set domain-containing protein</fullName>
    </recommendedName>
</protein>
<keyword evidence="3" id="KW-1185">Reference proteome</keyword>
<feature type="non-terminal residue" evidence="2">
    <location>
        <position position="124"/>
    </location>
</feature>
<accession>A0A3M6V0N4</accession>
<proteinExistence type="predicted"/>
<reference evidence="2 3" key="1">
    <citation type="journal article" date="2018" name="Sci. Rep.">
        <title>Comparative analysis of the Pocillopora damicornis genome highlights role of immune system in coral evolution.</title>
        <authorList>
            <person name="Cunning R."/>
            <person name="Bay R.A."/>
            <person name="Gillette P."/>
            <person name="Baker A.C."/>
            <person name="Traylor-Knowles N."/>
        </authorList>
    </citation>
    <scope>NUCLEOTIDE SEQUENCE [LARGE SCALE GENOMIC DNA]</scope>
    <source>
        <strain evidence="2">RSMAS</strain>
        <tissue evidence="2">Whole animal</tissue>
    </source>
</reference>
<evidence type="ECO:0000313" key="2">
    <source>
        <dbReference type="EMBL" id="RMX59450.1"/>
    </source>
</evidence>
<sequence>METEWIGKAKKSVALLLLLVLFDLAEGGVIFQLPQEKNCGLSLGYLAHFILSMYPLIKPPQLTRESPPEPQVIEGNDLHLDVRVQGYPYPWVTWRHRDYLLQNKSNVDSETRLKIRNVTVLEGG</sequence>
<evidence type="ECO:0008006" key="4">
    <source>
        <dbReference type="Google" id="ProtNLM"/>
    </source>
</evidence>
<dbReference type="Gene3D" id="2.60.40.10">
    <property type="entry name" value="Immunoglobulins"/>
    <property type="match status" value="1"/>
</dbReference>
<dbReference type="InterPro" id="IPR036179">
    <property type="entry name" value="Ig-like_dom_sf"/>
</dbReference>
<dbReference type="OrthoDB" id="10012075at2759"/>
<feature type="signal peptide" evidence="1">
    <location>
        <begin position="1"/>
        <end position="27"/>
    </location>
</feature>
<evidence type="ECO:0000256" key="1">
    <source>
        <dbReference type="SAM" id="SignalP"/>
    </source>
</evidence>
<dbReference type="AlphaFoldDB" id="A0A3M6V0N4"/>
<keyword evidence="1" id="KW-0732">Signal</keyword>